<feature type="coiled-coil region" evidence="2">
    <location>
        <begin position="256"/>
        <end position="297"/>
    </location>
</feature>
<dbReference type="InterPro" id="IPR013083">
    <property type="entry name" value="Znf_RING/FYVE/PHD"/>
</dbReference>
<dbReference type="GO" id="GO:0008270">
    <property type="term" value="F:zinc ion binding"/>
    <property type="evidence" value="ECO:0007669"/>
    <property type="project" value="UniProtKB-KW"/>
</dbReference>
<evidence type="ECO:0000256" key="1">
    <source>
        <dbReference type="PROSITE-ProRule" id="PRU00175"/>
    </source>
</evidence>
<evidence type="ECO:0000259" key="4">
    <source>
        <dbReference type="PROSITE" id="PS50089"/>
    </source>
</evidence>
<reference evidence="5 6" key="1">
    <citation type="submission" date="2024-01" db="EMBL/GenBank/DDBJ databases">
        <title>Genome assemblies of Stephania.</title>
        <authorList>
            <person name="Yang L."/>
        </authorList>
    </citation>
    <scope>NUCLEOTIDE SEQUENCE [LARGE SCALE GENOMIC DNA]</scope>
    <source>
        <strain evidence="5">JXDWG</strain>
        <tissue evidence="5">Leaf</tissue>
    </source>
</reference>
<feature type="domain" description="RING-type" evidence="4">
    <location>
        <begin position="20"/>
        <end position="68"/>
    </location>
</feature>
<dbReference type="EMBL" id="JBBNAG010000003">
    <property type="protein sequence ID" value="KAK9147390.1"/>
    <property type="molecule type" value="Genomic_DNA"/>
</dbReference>
<dbReference type="PANTHER" id="PTHR47344">
    <property type="entry name" value="RING ZINC FINGER PROTEIN-RELATED"/>
    <property type="match status" value="1"/>
</dbReference>
<sequence>MSGGGDGGGCNAAAFGKTICSICYEDLNPVVEDLQCVFICGHVFHELCLQQWLEYCPEKKKKTCPVCKQRCGHENIVRLYFQSIGDSNDSSVLSQKPVDVGEDDPAALRRQVKKLQAKISGLGPALERREQESKALNEELCVYKEQVKKEAALKDEALQQRASVQQLLRSKTEELVKTSSECFRLQERNMALAKELAALKLVSDLNLDGEEVVKLASFGHETNSKDTVDILKKSLVLRNKSYKELMSQCNLLGRGETRSVQKLEKAKEKIKKLKARVQELELAFEEKENKALRALKVSKRKYDMVTDTNGVERNSNIQRLNKDFGGQAEPTLSSDQTKLSLIMSRMEKSDCLHDWDKKQISINVDLTDIGLTKRSRLSGDRTVSEGSQHIQENSSPYMKSRDTDIAKDIFLQSSSIQKQTVPSGISGVISMNGQSNAVGLSASTTGTDNVVNNVAVDAIVEDVIHIDSPSSDTEAQPLLHIRKDNLSSMPTSDTGDRCFAGGLLGLDGVNRYLGKWCKRAQAKASTPTLPTVQGSNASSGDLISVGPDGRGGTIKVLRSQCHSDSKGDSIVAKRCKNGSKQSNHQTRGFLQIEHFFGKVDR</sequence>
<name>A0AAP0KA44_9MAGN</name>
<dbReference type="CDD" id="cd16448">
    <property type="entry name" value="RING-H2"/>
    <property type="match status" value="1"/>
</dbReference>
<dbReference type="Gene3D" id="3.30.40.10">
    <property type="entry name" value="Zinc/RING finger domain, C3HC4 (zinc finger)"/>
    <property type="match status" value="1"/>
</dbReference>
<protein>
    <recommendedName>
        <fullName evidence="4">RING-type domain-containing protein</fullName>
    </recommendedName>
</protein>
<keyword evidence="6" id="KW-1185">Reference proteome</keyword>
<dbReference type="Pfam" id="PF13639">
    <property type="entry name" value="zf-RING_2"/>
    <property type="match status" value="1"/>
</dbReference>
<feature type="compositionally biased region" description="Polar residues" evidence="3">
    <location>
        <begin position="384"/>
        <end position="397"/>
    </location>
</feature>
<accession>A0AAP0KA44</accession>
<dbReference type="PANTHER" id="PTHR47344:SF1">
    <property type="entry name" value="RING ZINC FINGER PROTEIN-RELATED"/>
    <property type="match status" value="1"/>
</dbReference>
<dbReference type="Proteomes" id="UP001419268">
    <property type="component" value="Unassembled WGS sequence"/>
</dbReference>
<keyword evidence="1" id="KW-0479">Metal-binding</keyword>
<dbReference type="PROSITE" id="PS50089">
    <property type="entry name" value="ZF_RING_2"/>
    <property type="match status" value="1"/>
</dbReference>
<gene>
    <name evidence="5" type="ORF">Scep_006147</name>
</gene>
<keyword evidence="2" id="KW-0175">Coiled coil</keyword>
<evidence type="ECO:0000313" key="5">
    <source>
        <dbReference type="EMBL" id="KAK9147390.1"/>
    </source>
</evidence>
<comment type="caution">
    <text evidence="5">The sequence shown here is derived from an EMBL/GenBank/DDBJ whole genome shotgun (WGS) entry which is preliminary data.</text>
</comment>
<organism evidence="5 6">
    <name type="scientific">Stephania cephalantha</name>
    <dbReference type="NCBI Taxonomy" id="152367"/>
    <lineage>
        <taxon>Eukaryota</taxon>
        <taxon>Viridiplantae</taxon>
        <taxon>Streptophyta</taxon>
        <taxon>Embryophyta</taxon>
        <taxon>Tracheophyta</taxon>
        <taxon>Spermatophyta</taxon>
        <taxon>Magnoliopsida</taxon>
        <taxon>Ranunculales</taxon>
        <taxon>Menispermaceae</taxon>
        <taxon>Menispermoideae</taxon>
        <taxon>Cissampelideae</taxon>
        <taxon>Stephania</taxon>
    </lineage>
</organism>
<evidence type="ECO:0000313" key="6">
    <source>
        <dbReference type="Proteomes" id="UP001419268"/>
    </source>
</evidence>
<dbReference type="SMART" id="SM00184">
    <property type="entry name" value="RING"/>
    <property type="match status" value="1"/>
</dbReference>
<dbReference type="AlphaFoldDB" id="A0AAP0KA44"/>
<keyword evidence="1" id="KW-0862">Zinc</keyword>
<evidence type="ECO:0000256" key="2">
    <source>
        <dbReference type="SAM" id="Coils"/>
    </source>
</evidence>
<proteinExistence type="predicted"/>
<dbReference type="InterPro" id="IPR001841">
    <property type="entry name" value="Znf_RING"/>
</dbReference>
<dbReference type="SUPFAM" id="SSF57850">
    <property type="entry name" value="RING/U-box"/>
    <property type="match status" value="1"/>
</dbReference>
<feature type="region of interest" description="Disordered" evidence="3">
    <location>
        <begin position="379"/>
        <end position="399"/>
    </location>
</feature>
<keyword evidence="1" id="KW-0863">Zinc-finger</keyword>
<evidence type="ECO:0000256" key="3">
    <source>
        <dbReference type="SAM" id="MobiDB-lite"/>
    </source>
</evidence>